<evidence type="ECO:0000313" key="2">
    <source>
        <dbReference type="RefSeq" id="XP_026684281.1"/>
    </source>
</evidence>
<dbReference type="RefSeq" id="XP_026684281.1">
    <property type="nucleotide sequence ID" value="XM_026828480.1"/>
</dbReference>
<evidence type="ECO:0000313" key="3">
    <source>
        <dbReference type="RefSeq" id="XP_026684282.1"/>
    </source>
</evidence>
<dbReference type="GeneID" id="113470214"/>
<dbReference type="RefSeq" id="XP_026684282.1">
    <property type="nucleotide sequence ID" value="XM_026828481.1"/>
</dbReference>
<evidence type="ECO:0000313" key="1">
    <source>
        <dbReference type="Proteomes" id="UP000079169"/>
    </source>
</evidence>
<gene>
    <name evidence="2 3" type="primary">LOC113470214</name>
</gene>
<proteinExistence type="predicted"/>
<organism evidence="1 3">
    <name type="scientific">Diaphorina citri</name>
    <name type="common">Asian citrus psyllid</name>
    <dbReference type="NCBI Taxonomy" id="121845"/>
    <lineage>
        <taxon>Eukaryota</taxon>
        <taxon>Metazoa</taxon>
        <taxon>Ecdysozoa</taxon>
        <taxon>Arthropoda</taxon>
        <taxon>Hexapoda</taxon>
        <taxon>Insecta</taxon>
        <taxon>Pterygota</taxon>
        <taxon>Neoptera</taxon>
        <taxon>Paraneoptera</taxon>
        <taxon>Hemiptera</taxon>
        <taxon>Sternorrhyncha</taxon>
        <taxon>Psylloidea</taxon>
        <taxon>Psyllidae</taxon>
        <taxon>Diaphorininae</taxon>
        <taxon>Diaphorina</taxon>
    </lineage>
</organism>
<name>A0A3Q0J736_DIACI</name>
<protein>
    <submittedName>
        <fullName evidence="2">Uncharacterized protein LOC113470214 isoform X2</fullName>
    </submittedName>
    <submittedName>
        <fullName evidence="3">Uncharacterized protein LOC113470214 isoform X3</fullName>
    </submittedName>
</protein>
<accession>A0A3Q0J736</accession>
<reference evidence="2 3" key="1">
    <citation type="submission" date="2025-04" db="UniProtKB">
        <authorList>
            <consortium name="RefSeq"/>
        </authorList>
    </citation>
    <scope>IDENTIFICATION</scope>
</reference>
<dbReference type="Proteomes" id="UP000079169">
    <property type="component" value="Unplaced"/>
</dbReference>
<keyword evidence="1" id="KW-1185">Reference proteome</keyword>
<sequence length="215" mass="25275">MRWRKIEMKFVKTIKQTKKEIMPVTNGDQDGHAFEVHEVLNEHLVNFDHQDGVNDEFSSSKVIEEKYDEPYKNNETDKEEFGQDEHPSNQEVLKLLIKAFDESPDISESNQDEEILMKYFEDDQETIQTVGEGPEPHLPISSGIEVFSVQFPSISTHFVGDYSDDKREKEYLEKLKKDIEKKSTGAMLGMSKYFVDILSLHKYLRYFNRKELFKH</sequence>
<dbReference type="AlphaFoldDB" id="A0A3Q0J736"/>